<evidence type="ECO:0000256" key="15">
    <source>
        <dbReference type="ARBA" id="ARBA00033270"/>
    </source>
</evidence>
<evidence type="ECO:0000256" key="4">
    <source>
        <dbReference type="ARBA" id="ARBA00022618"/>
    </source>
</evidence>
<dbReference type="NCBIfam" id="TIGR02614">
    <property type="entry name" value="ftsW"/>
    <property type="match status" value="1"/>
</dbReference>
<feature type="transmembrane region" description="Helical" evidence="22">
    <location>
        <begin position="167"/>
        <end position="184"/>
    </location>
</feature>
<dbReference type="InterPro" id="IPR013437">
    <property type="entry name" value="FtsW"/>
</dbReference>
<evidence type="ECO:0000256" key="10">
    <source>
        <dbReference type="ARBA" id="ARBA00022989"/>
    </source>
</evidence>
<evidence type="ECO:0000256" key="6">
    <source>
        <dbReference type="ARBA" id="ARBA00022679"/>
    </source>
</evidence>
<name>A0A1I3NFH1_9BACL</name>
<evidence type="ECO:0000313" key="23">
    <source>
        <dbReference type="EMBL" id="SFJ07919.1"/>
    </source>
</evidence>
<evidence type="ECO:0000256" key="3">
    <source>
        <dbReference type="ARBA" id="ARBA00022475"/>
    </source>
</evidence>
<accession>A0A1I3NFH1</accession>
<evidence type="ECO:0000256" key="22">
    <source>
        <dbReference type="SAM" id="Phobius"/>
    </source>
</evidence>
<keyword evidence="8" id="KW-0133">Cell shape</keyword>
<keyword evidence="5" id="KW-0328">Glycosyltransferase</keyword>
<dbReference type="GO" id="GO:0009252">
    <property type="term" value="P:peptidoglycan biosynthetic process"/>
    <property type="evidence" value="ECO:0007669"/>
    <property type="project" value="UniProtKB-KW"/>
</dbReference>
<dbReference type="GO" id="GO:0032153">
    <property type="term" value="C:cell division site"/>
    <property type="evidence" value="ECO:0007669"/>
    <property type="project" value="TreeGrafter"/>
</dbReference>
<evidence type="ECO:0000256" key="19">
    <source>
        <dbReference type="ARBA" id="ARBA00044770"/>
    </source>
</evidence>
<evidence type="ECO:0000256" key="12">
    <source>
        <dbReference type="ARBA" id="ARBA00023306"/>
    </source>
</evidence>
<keyword evidence="13" id="KW-0961">Cell wall biogenesis/degradation</keyword>
<keyword evidence="4 23" id="KW-0132">Cell division</keyword>
<dbReference type="AlphaFoldDB" id="A0A1I3NFH1"/>
<evidence type="ECO:0000256" key="1">
    <source>
        <dbReference type="ARBA" id="ARBA00004651"/>
    </source>
</evidence>
<dbReference type="PANTHER" id="PTHR30474:SF2">
    <property type="entry name" value="PEPTIDOGLYCAN GLYCOSYLTRANSFERASE FTSW-RELATED"/>
    <property type="match status" value="1"/>
</dbReference>
<keyword evidence="7 22" id="KW-0812">Transmembrane</keyword>
<comment type="function">
    <text evidence="21">Peptidoglycan polymerase that is essential for cell division.</text>
</comment>
<dbReference type="STRING" id="46223.SAMN05421852_104117"/>
<dbReference type="Pfam" id="PF01098">
    <property type="entry name" value="FTSW_RODA_SPOVE"/>
    <property type="match status" value="1"/>
</dbReference>
<comment type="subcellular location">
    <subcellularLocation>
        <location evidence="1">Cell membrane</location>
        <topology evidence="1">Multi-pass membrane protein</topology>
    </subcellularLocation>
</comment>
<feature type="transmembrane region" description="Helical" evidence="22">
    <location>
        <begin position="144"/>
        <end position="161"/>
    </location>
</feature>
<dbReference type="GO" id="GO:0005886">
    <property type="term" value="C:plasma membrane"/>
    <property type="evidence" value="ECO:0007669"/>
    <property type="project" value="UniProtKB-SubCell"/>
</dbReference>
<dbReference type="EMBL" id="FORR01000004">
    <property type="protein sequence ID" value="SFJ07919.1"/>
    <property type="molecule type" value="Genomic_DNA"/>
</dbReference>
<comment type="similarity">
    <text evidence="16">Belongs to the SEDS family. FtsW subfamily.</text>
</comment>
<dbReference type="OrthoDB" id="9812661at2"/>
<protein>
    <recommendedName>
        <fullName evidence="17">Probable peptidoglycan glycosyltransferase FtsW</fullName>
        <ecNumber evidence="19">2.4.99.28</ecNumber>
    </recommendedName>
    <alternativeName>
        <fullName evidence="18">Cell division protein FtsW</fullName>
    </alternativeName>
    <alternativeName>
        <fullName evidence="15">Cell wall polymerase</fullName>
    </alternativeName>
    <alternativeName>
        <fullName evidence="14">Peptidoglycan polymerase</fullName>
    </alternativeName>
</protein>
<evidence type="ECO:0000256" key="14">
    <source>
        <dbReference type="ARBA" id="ARBA00032370"/>
    </source>
</evidence>
<dbReference type="InterPro" id="IPR001182">
    <property type="entry name" value="FtsW/RodA"/>
</dbReference>
<dbReference type="GO" id="GO:0051301">
    <property type="term" value="P:cell division"/>
    <property type="evidence" value="ECO:0007669"/>
    <property type="project" value="UniProtKB-KW"/>
</dbReference>
<evidence type="ECO:0000256" key="18">
    <source>
        <dbReference type="ARBA" id="ARBA00041418"/>
    </source>
</evidence>
<feature type="transmembrane region" description="Helical" evidence="22">
    <location>
        <begin position="340"/>
        <end position="361"/>
    </location>
</feature>
<evidence type="ECO:0000256" key="5">
    <source>
        <dbReference type="ARBA" id="ARBA00022676"/>
    </source>
</evidence>
<dbReference type="GO" id="GO:0015648">
    <property type="term" value="F:lipid-linked peptidoglycan transporter activity"/>
    <property type="evidence" value="ECO:0007669"/>
    <property type="project" value="TreeGrafter"/>
</dbReference>
<keyword evidence="24" id="KW-1185">Reference proteome</keyword>
<proteinExistence type="inferred from homology"/>
<comment type="catalytic activity">
    <reaction evidence="20">
        <text>[GlcNAc-(1-&gt;4)-Mur2Ac(oyl-L-Ala-gamma-D-Glu-L-Lys-D-Ala-D-Ala)](n)-di-trans,octa-cis-undecaprenyl diphosphate + beta-D-GlcNAc-(1-&gt;4)-Mur2Ac(oyl-L-Ala-gamma-D-Glu-L-Lys-D-Ala-D-Ala)-di-trans,octa-cis-undecaprenyl diphosphate = [GlcNAc-(1-&gt;4)-Mur2Ac(oyl-L-Ala-gamma-D-Glu-L-Lys-D-Ala-D-Ala)](n+1)-di-trans,octa-cis-undecaprenyl diphosphate + di-trans,octa-cis-undecaprenyl diphosphate + H(+)</text>
        <dbReference type="Rhea" id="RHEA:23708"/>
        <dbReference type="Rhea" id="RHEA-COMP:9602"/>
        <dbReference type="Rhea" id="RHEA-COMP:9603"/>
        <dbReference type="ChEBI" id="CHEBI:15378"/>
        <dbReference type="ChEBI" id="CHEBI:58405"/>
        <dbReference type="ChEBI" id="CHEBI:60033"/>
        <dbReference type="ChEBI" id="CHEBI:78435"/>
        <dbReference type="EC" id="2.4.99.28"/>
    </reaction>
</comment>
<evidence type="ECO:0000256" key="20">
    <source>
        <dbReference type="ARBA" id="ARBA00049902"/>
    </source>
</evidence>
<evidence type="ECO:0000256" key="7">
    <source>
        <dbReference type="ARBA" id="ARBA00022692"/>
    </source>
</evidence>
<comment type="pathway">
    <text evidence="2">Cell wall biogenesis; peptidoglycan biosynthesis.</text>
</comment>
<sequence length="380" mass="42257">MKQEQLKREKPDYWLILVTFLLLGFGLVMVFSASYYKGLLDYHDSYYFIKKQLAFGLVGLVLFFIISNIHYSIYKKWVGFLLILSILLLILVLILGDETNGAKRWLEFQSVSFQPSEFVKLTMIIYTASIMVKKQPVIHQFKRAIAPPLVVIGIICSLLVLEPHFSATVIILFTSLVIIFCAGARLKHLFLLFLSGVPVLLVTLYMSDYRVKRLVTVFNPFSDPQGSGYQTIYSLYAIGPGGITGAGLGNSIQKMAYLPEAHNDFIFSIVAEELGFIGGASLICLFIIFIIRGIRISLQAPDQFGTLLGIGIVTLLGVETIFNLGVVTALLPVTGISLPFISYGGTSLVLKLMAMGILLNISRYRKVKSTKTKQVRAIQT</sequence>
<evidence type="ECO:0000256" key="21">
    <source>
        <dbReference type="ARBA" id="ARBA00049966"/>
    </source>
</evidence>
<evidence type="ECO:0000256" key="13">
    <source>
        <dbReference type="ARBA" id="ARBA00023316"/>
    </source>
</evidence>
<feature type="transmembrane region" description="Helical" evidence="22">
    <location>
        <begin position="78"/>
        <end position="96"/>
    </location>
</feature>
<evidence type="ECO:0000256" key="2">
    <source>
        <dbReference type="ARBA" id="ARBA00004752"/>
    </source>
</evidence>
<evidence type="ECO:0000256" key="17">
    <source>
        <dbReference type="ARBA" id="ARBA00041185"/>
    </source>
</evidence>
<evidence type="ECO:0000256" key="16">
    <source>
        <dbReference type="ARBA" id="ARBA00038053"/>
    </source>
</evidence>
<feature type="transmembrane region" description="Helical" evidence="22">
    <location>
        <begin position="306"/>
        <end position="334"/>
    </location>
</feature>
<evidence type="ECO:0000256" key="9">
    <source>
        <dbReference type="ARBA" id="ARBA00022984"/>
    </source>
</evidence>
<keyword evidence="12" id="KW-0131">Cell cycle</keyword>
<evidence type="ECO:0000313" key="24">
    <source>
        <dbReference type="Proteomes" id="UP000199545"/>
    </source>
</evidence>
<dbReference type="Proteomes" id="UP000199545">
    <property type="component" value="Unassembled WGS sequence"/>
</dbReference>
<gene>
    <name evidence="23" type="ORF">SAMN05421852_104117</name>
</gene>
<feature type="transmembrane region" description="Helical" evidence="22">
    <location>
        <begin position="189"/>
        <end position="207"/>
    </location>
</feature>
<feature type="transmembrane region" description="Helical" evidence="22">
    <location>
        <begin position="53"/>
        <end position="71"/>
    </location>
</feature>
<dbReference type="GO" id="GO:0008955">
    <property type="term" value="F:peptidoglycan glycosyltransferase activity"/>
    <property type="evidence" value="ECO:0007669"/>
    <property type="project" value="UniProtKB-EC"/>
</dbReference>
<dbReference type="GO" id="GO:0071555">
    <property type="term" value="P:cell wall organization"/>
    <property type="evidence" value="ECO:0007669"/>
    <property type="project" value="UniProtKB-KW"/>
</dbReference>
<dbReference type="RefSeq" id="WP_093228872.1">
    <property type="nucleotide sequence ID" value="NZ_FORR01000004.1"/>
</dbReference>
<feature type="transmembrane region" description="Helical" evidence="22">
    <location>
        <begin position="274"/>
        <end position="294"/>
    </location>
</feature>
<keyword evidence="6" id="KW-0808">Transferase</keyword>
<keyword evidence="11 22" id="KW-0472">Membrane</keyword>
<organism evidence="23 24">
    <name type="scientific">Thermoflavimicrobium dichotomicum</name>
    <dbReference type="NCBI Taxonomy" id="46223"/>
    <lineage>
        <taxon>Bacteria</taxon>
        <taxon>Bacillati</taxon>
        <taxon>Bacillota</taxon>
        <taxon>Bacilli</taxon>
        <taxon>Bacillales</taxon>
        <taxon>Thermoactinomycetaceae</taxon>
        <taxon>Thermoflavimicrobium</taxon>
    </lineage>
</organism>
<evidence type="ECO:0000256" key="8">
    <source>
        <dbReference type="ARBA" id="ARBA00022960"/>
    </source>
</evidence>
<evidence type="ECO:0000256" key="11">
    <source>
        <dbReference type="ARBA" id="ARBA00023136"/>
    </source>
</evidence>
<keyword evidence="9" id="KW-0573">Peptidoglycan synthesis</keyword>
<dbReference type="PANTHER" id="PTHR30474">
    <property type="entry name" value="CELL CYCLE PROTEIN"/>
    <property type="match status" value="1"/>
</dbReference>
<dbReference type="GO" id="GO:0008360">
    <property type="term" value="P:regulation of cell shape"/>
    <property type="evidence" value="ECO:0007669"/>
    <property type="project" value="UniProtKB-KW"/>
</dbReference>
<keyword evidence="3" id="KW-1003">Cell membrane</keyword>
<keyword evidence="10 22" id="KW-1133">Transmembrane helix</keyword>
<feature type="transmembrane region" description="Helical" evidence="22">
    <location>
        <begin position="12"/>
        <end position="33"/>
    </location>
</feature>
<dbReference type="EC" id="2.4.99.28" evidence="19"/>
<reference evidence="23 24" key="1">
    <citation type="submission" date="2016-10" db="EMBL/GenBank/DDBJ databases">
        <authorList>
            <person name="de Groot N.N."/>
        </authorList>
    </citation>
    <scope>NUCLEOTIDE SEQUENCE [LARGE SCALE GENOMIC DNA]</scope>
    <source>
        <strain evidence="23 24">DSM 44778</strain>
    </source>
</reference>
<feature type="transmembrane region" description="Helical" evidence="22">
    <location>
        <begin position="116"/>
        <end position="132"/>
    </location>
</feature>